<evidence type="ECO:0000313" key="2">
    <source>
        <dbReference type="EMBL" id="MFF0544277.1"/>
    </source>
</evidence>
<evidence type="ECO:0000313" key="3">
    <source>
        <dbReference type="Proteomes" id="UP001601444"/>
    </source>
</evidence>
<dbReference type="EMBL" id="JBIAMX010000008">
    <property type="protein sequence ID" value="MFF0544277.1"/>
    <property type="molecule type" value="Genomic_DNA"/>
</dbReference>
<feature type="region of interest" description="Disordered" evidence="1">
    <location>
        <begin position="85"/>
        <end position="167"/>
    </location>
</feature>
<reference evidence="2 3" key="1">
    <citation type="submission" date="2024-10" db="EMBL/GenBank/DDBJ databases">
        <title>The Natural Products Discovery Center: Release of the First 8490 Sequenced Strains for Exploring Actinobacteria Biosynthetic Diversity.</title>
        <authorList>
            <person name="Kalkreuter E."/>
            <person name="Kautsar S.A."/>
            <person name="Yang D."/>
            <person name="Bader C.D."/>
            <person name="Teijaro C.N."/>
            <person name="Fluegel L."/>
            <person name="Davis C.M."/>
            <person name="Simpson J.R."/>
            <person name="Lauterbach L."/>
            <person name="Steele A.D."/>
            <person name="Gui C."/>
            <person name="Meng S."/>
            <person name="Li G."/>
            <person name="Viehrig K."/>
            <person name="Ye F."/>
            <person name="Su P."/>
            <person name="Kiefer A.F."/>
            <person name="Nichols A."/>
            <person name="Cepeda A.J."/>
            <person name="Yan W."/>
            <person name="Fan B."/>
            <person name="Jiang Y."/>
            <person name="Adhikari A."/>
            <person name="Zheng C.-J."/>
            <person name="Schuster L."/>
            <person name="Cowan T.M."/>
            <person name="Smanski M.J."/>
            <person name="Chevrette M.G."/>
            <person name="De Carvalho L.P.S."/>
            <person name="Shen B."/>
        </authorList>
    </citation>
    <scope>NUCLEOTIDE SEQUENCE [LARGE SCALE GENOMIC DNA]</scope>
    <source>
        <strain evidence="2 3">NPDC004045</strain>
    </source>
</reference>
<sequence length="167" mass="16684">MVAGMTGGVEPVEGHGPLAQATGAAEDGDHPADPLDRGEAAGLGAVRPGDPGPRFAEPAVFGAGGVEAEDLPADGAVRGRRAPQAAAQLGGRGAREHGVVRGHEDHRIRGRGVEGVGREVAGIEEQQGPRPALIGQPPQQAGEQRGAATAGHPRPAVGNAISTPERA</sequence>
<proteinExistence type="predicted"/>
<feature type="region of interest" description="Disordered" evidence="1">
    <location>
        <begin position="1"/>
        <end position="58"/>
    </location>
</feature>
<protein>
    <submittedName>
        <fullName evidence="2">Uncharacterized protein</fullName>
    </submittedName>
</protein>
<feature type="compositionally biased region" description="Basic and acidic residues" evidence="1">
    <location>
        <begin position="93"/>
        <end position="107"/>
    </location>
</feature>
<dbReference type="RefSeq" id="WP_387700863.1">
    <property type="nucleotide sequence ID" value="NZ_JBIAMX010000008.1"/>
</dbReference>
<keyword evidence="3" id="KW-1185">Reference proteome</keyword>
<evidence type="ECO:0000256" key="1">
    <source>
        <dbReference type="SAM" id="MobiDB-lite"/>
    </source>
</evidence>
<feature type="compositionally biased region" description="Basic and acidic residues" evidence="1">
    <location>
        <begin position="27"/>
        <end position="39"/>
    </location>
</feature>
<comment type="caution">
    <text evidence="2">The sequence shown here is derived from an EMBL/GenBank/DDBJ whole genome shotgun (WGS) entry which is preliminary data.</text>
</comment>
<name>A0ABW6PPI4_9NOCA</name>
<dbReference type="Proteomes" id="UP001601444">
    <property type="component" value="Unassembled WGS sequence"/>
</dbReference>
<gene>
    <name evidence="2" type="ORF">ACFYTF_15710</name>
</gene>
<organism evidence="2 3">
    <name type="scientific">Nocardia thailandica</name>
    <dbReference type="NCBI Taxonomy" id="257275"/>
    <lineage>
        <taxon>Bacteria</taxon>
        <taxon>Bacillati</taxon>
        <taxon>Actinomycetota</taxon>
        <taxon>Actinomycetes</taxon>
        <taxon>Mycobacteriales</taxon>
        <taxon>Nocardiaceae</taxon>
        <taxon>Nocardia</taxon>
    </lineage>
</organism>
<accession>A0ABW6PPI4</accession>